<dbReference type="InterPro" id="IPR013520">
    <property type="entry name" value="Ribonucl_H"/>
</dbReference>
<evidence type="ECO:0000259" key="4">
    <source>
        <dbReference type="SMART" id="SM00479"/>
    </source>
</evidence>
<keyword evidence="3 5" id="KW-0269">Exonuclease</keyword>
<dbReference type="InterPro" id="IPR012337">
    <property type="entry name" value="RNaseH-like_sf"/>
</dbReference>
<name>A0ABS4DB69_9CHLR</name>
<evidence type="ECO:0000256" key="1">
    <source>
        <dbReference type="ARBA" id="ARBA00022722"/>
    </source>
</evidence>
<dbReference type="Pfam" id="PF00929">
    <property type="entry name" value="RNase_T"/>
    <property type="match status" value="1"/>
</dbReference>
<protein>
    <submittedName>
        <fullName evidence="5">3'-5' exonuclease</fullName>
    </submittedName>
</protein>
<dbReference type="SUPFAM" id="SSF53098">
    <property type="entry name" value="Ribonuclease H-like"/>
    <property type="match status" value="1"/>
</dbReference>
<comment type="caution">
    <text evidence="5">The sequence shown here is derived from an EMBL/GenBank/DDBJ whole genome shotgun (WGS) entry which is preliminary data.</text>
</comment>
<dbReference type="Gene3D" id="3.30.420.10">
    <property type="entry name" value="Ribonuclease H-like superfamily/Ribonuclease H"/>
    <property type="match status" value="1"/>
</dbReference>
<evidence type="ECO:0000256" key="3">
    <source>
        <dbReference type="ARBA" id="ARBA00022839"/>
    </source>
</evidence>
<evidence type="ECO:0000313" key="6">
    <source>
        <dbReference type="Proteomes" id="UP001193081"/>
    </source>
</evidence>
<reference evidence="5 6" key="1">
    <citation type="submission" date="2021-03" db="EMBL/GenBank/DDBJ databases">
        <authorList>
            <person name="Grouzdev D.S."/>
        </authorList>
    </citation>
    <scope>NUCLEOTIDE SEQUENCE [LARGE SCALE GENOMIC DNA]</scope>
    <source>
        <strain evidence="5 6">M50-1</strain>
    </source>
</reference>
<dbReference type="GO" id="GO:0004527">
    <property type="term" value="F:exonuclease activity"/>
    <property type="evidence" value="ECO:0007669"/>
    <property type="project" value="UniProtKB-KW"/>
</dbReference>
<gene>
    <name evidence="5" type="ORF">EYB53_013240</name>
</gene>
<sequence length="235" mass="26026">MVFLRNWDLFRKRERPAVLQAYEAGPWPDPRSHWRDASYVVLDVETSGLDPRRDVLLAIGLVGIEGGRIRLDTCWRTLVRPPEGFLVDASSIRIHNLTRAEVAEAPTFDAVLPSLIDHLARRILVVHVSQVDVGFLNRALRTNYGGRLAGPIIDTARLAMRLHDRAQILGEIAHEQPAPTIQLRALATSMGLPVYGEHDALNDALTTAQLFLAQATRLDPKGNLSIKSLLRSGGV</sequence>
<dbReference type="RefSeq" id="WP_135478653.1">
    <property type="nucleotide sequence ID" value="NZ_SIJK02000022.1"/>
</dbReference>
<keyword evidence="1" id="KW-0540">Nuclease</keyword>
<dbReference type="Proteomes" id="UP001193081">
    <property type="component" value="Unassembled WGS sequence"/>
</dbReference>
<dbReference type="PANTHER" id="PTHR30231">
    <property type="entry name" value="DNA POLYMERASE III SUBUNIT EPSILON"/>
    <property type="match status" value="1"/>
</dbReference>
<keyword evidence="2" id="KW-0378">Hydrolase</keyword>
<dbReference type="CDD" id="cd06127">
    <property type="entry name" value="DEDDh"/>
    <property type="match status" value="1"/>
</dbReference>
<organism evidence="5 6">
    <name type="scientific">Candidatus Chloroploca mongolica</name>
    <dbReference type="NCBI Taxonomy" id="2528176"/>
    <lineage>
        <taxon>Bacteria</taxon>
        <taxon>Bacillati</taxon>
        <taxon>Chloroflexota</taxon>
        <taxon>Chloroflexia</taxon>
        <taxon>Chloroflexales</taxon>
        <taxon>Chloroflexineae</taxon>
        <taxon>Oscillochloridaceae</taxon>
        <taxon>Candidatus Chloroploca</taxon>
    </lineage>
</organism>
<evidence type="ECO:0000256" key="2">
    <source>
        <dbReference type="ARBA" id="ARBA00022801"/>
    </source>
</evidence>
<feature type="domain" description="Exonuclease" evidence="4">
    <location>
        <begin position="38"/>
        <end position="220"/>
    </location>
</feature>
<dbReference type="EMBL" id="SIJK02000022">
    <property type="protein sequence ID" value="MBP1466674.1"/>
    <property type="molecule type" value="Genomic_DNA"/>
</dbReference>
<dbReference type="InterPro" id="IPR036397">
    <property type="entry name" value="RNaseH_sf"/>
</dbReference>
<keyword evidence="6" id="KW-1185">Reference proteome</keyword>
<accession>A0ABS4DB69</accession>
<evidence type="ECO:0000313" key="5">
    <source>
        <dbReference type="EMBL" id="MBP1466674.1"/>
    </source>
</evidence>
<proteinExistence type="predicted"/>
<dbReference type="PANTHER" id="PTHR30231:SF4">
    <property type="entry name" value="PROTEIN NEN2"/>
    <property type="match status" value="1"/>
</dbReference>
<dbReference type="SMART" id="SM00479">
    <property type="entry name" value="EXOIII"/>
    <property type="match status" value="1"/>
</dbReference>